<keyword evidence="3" id="KW-0328">Glycosyltransferase</keyword>
<dbReference type="EMBL" id="RSCE01000005">
    <property type="protein sequence ID" value="RSH82535.1"/>
    <property type="molecule type" value="Genomic_DNA"/>
</dbReference>
<feature type="signal peptide" evidence="2">
    <location>
        <begin position="1"/>
        <end position="20"/>
    </location>
</feature>
<dbReference type="PANTHER" id="PTHR31834">
    <property type="entry name" value="INITIATION-SPECIFIC ALPHA-1,6-MANNOSYLTRANSFERASE"/>
    <property type="match status" value="1"/>
</dbReference>
<evidence type="ECO:0000313" key="4">
    <source>
        <dbReference type="Proteomes" id="UP000279236"/>
    </source>
</evidence>
<dbReference type="OrthoDB" id="409543at2759"/>
<dbReference type="InterPro" id="IPR007577">
    <property type="entry name" value="GlycoTrfase_DXD_sugar-bd_CS"/>
</dbReference>
<feature type="chain" id="PRO_5019116236" evidence="2">
    <location>
        <begin position="21"/>
        <end position="425"/>
    </location>
</feature>
<dbReference type="GO" id="GO:0000009">
    <property type="term" value="F:alpha-1,6-mannosyltransferase activity"/>
    <property type="evidence" value="ECO:0007669"/>
    <property type="project" value="InterPro"/>
</dbReference>
<gene>
    <name evidence="3" type="primary">OCH1_2</name>
    <name evidence="3" type="ORF">EHS24_007515</name>
</gene>
<reference evidence="3 4" key="1">
    <citation type="submission" date="2018-11" db="EMBL/GenBank/DDBJ databases">
        <title>Genome sequence of Apiotrichum porosum DSM 27194.</title>
        <authorList>
            <person name="Aliyu H."/>
            <person name="Gorte O."/>
            <person name="Ochsenreither K."/>
        </authorList>
    </citation>
    <scope>NUCLEOTIDE SEQUENCE [LARGE SCALE GENOMIC DNA]</scope>
    <source>
        <strain evidence="3 4">DSM 27194</strain>
    </source>
</reference>
<dbReference type="PANTHER" id="PTHR31834:SF1">
    <property type="entry name" value="INITIATION-SPECIFIC ALPHA-1,6-MANNOSYLTRANSFERASE"/>
    <property type="match status" value="1"/>
</dbReference>
<dbReference type="STRING" id="105984.A0A427XUW9"/>
<sequence length="425" mass="47463">MLVSMALVAGVHLRFGEVEAAEYPVWQKPDTLPDAKADMWGVSEQLGWEQTDDSLLDPGPLADGRMKIGFEADEQGTRLYYTQLDSFARSLPAKLHTPLLTALHDTLPPSHARLLAAPEQPHRQLPSMISYKNIFQTDKKSAHNAETQLWESMNRADGWTLDFYNDTESQAWVEETFGDSQVVWAWDYLPRGVLKADFLRYLLPLVKGGVYSDTDTRPVRPIEQWGSLNVELLNLSHTDGPDWESALSTHPAVIVAVDVDVHALPQDNWSVNWPRAWGICQWTLSSAPHHPIFLDVTRRIVNSTHFVQDWDTARHARADALRSDDRPAEADALLARPTSDALSVVEWTGPATFTDAVLAYLLARYGVSWHRLRGLDHPIRIGDVLVLPITAFSPGGQPDFKAEGRDSPQCNVVHNFAGSWKGDGA</sequence>
<keyword evidence="3" id="KW-0808">Transferase</keyword>
<dbReference type="InterPro" id="IPR039367">
    <property type="entry name" value="Och1-like"/>
</dbReference>
<dbReference type="SUPFAM" id="SSF53448">
    <property type="entry name" value="Nucleotide-diphospho-sugar transferases"/>
    <property type="match status" value="1"/>
</dbReference>
<proteinExistence type="inferred from homology"/>
<keyword evidence="4" id="KW-1185">Reference proteome</keyword>
<dbReference type="InterPro" id="IPR029044">
    <property type="entry name" value="Nucleotide-diphossugar_trans"/>
</dbReference>
<name>A0A427XUW9_9TREE</name>
<dbReference type="Pfam" id="PF04488">
    <property type="entry name" value="Gly_transf_sug"/>
    <property type="match status" value="1"/>
</dbReference>
<comment type="caution">
    <text evidence="3">The sequence shown here is derived from an EMBL/GenBank/DDBJ whole genome shotgun (WGS) entry which is preliminary data.</text>
</comment>
<protein>
    <submittedName>
        <fullName evidence="3">Membrane-bound alpha-1,6-mannosyltransferase Initiation-specific</fullName>
    </submittedName>
</protein>
<organism evidence="3 4">
    <name type="scientific">Apiotrichum porosum</name>
    <dbReference type="NCBI Taxonomy" id="105984"/>
    <lineage>
        <taxon>Eukaryota</taxon>
        <taxon>Fungi</taxon>
        <taxon>Dikarya</taxon>
        <taxon>Basidiomycota</taxon>
        <taxon>Agaricomycotina</taxon>
        <taxon>Tremellomycetes</taxon>
        <taxon>Trichosporonales</taxon>
        <taxon>Trichosporonaceae</taxon>
        <taxon>Apiotrichum</taxon>
    </lineage>
</organism>
<accession>A0A427XUW9</accession>
<dbReference type="RefSeq" id="XP_028476767.1">
    <property type="nucleotide sequence ID" value="XM_028622874.1"/>
</dbReference>
<dbReference type="AlphaFoldDB" id="A0A427XUW9"/>
<dbReference type="Proteomes" id="UP000279236">
    <property type="component" value="Unassembled WGS sequence"/>
</dbReference>
<keyword evidence="2" id="KW-0732">Signal</keyword>
<dbReference type="GeneID" id="39592058"/>
<dbReference type="GO" id="GO:0000136">
    <property type="term" value="C:mannan polymerase complex"/>
    <property type="evidence" value="ECO:0007669"/>
    <property type="project" value="TreeGrafter"/>
</dbReference>
<dbReference type="GO" id="GO:0006487">
    <property type="term" value="P:protein N-linked glycosylation"/>
    <property type="evidence" value="ECO:0007669"/>
    <property type="project" value="TreeGrafter"/>
</dbReference>
<evidence type="ECO:0000256" key="1">
    <source>
        <dbReference type="ARBA" id="ARBA00009003"/>
    </source>
</evidence>
<comment type="similarity">
    <text evidence="1">Belongs to the glycosyltransferase 32 family.</text>
</comment>
<evidence type="ECO:0000313" key="3">
    <source>
        <dbReference type="EMBL" id="RSH82535.1"/>
    </source>
</evidence>
<dbReference type="Gene3D" id="3.90.550.20">
    <property type="match status" value="1"/>
</dbReference>
<evidence type="ECO:0000256" key="2">
    <source>
        <dbReference type="SAM" id="SignalP"/>
    </source>
</evidence>